<comment type="pathway">
    <text evidence="9">Amino-acid degradation; L-tryptophan degradation via kynurenine pathway; L-kynurenine from L-tryptophan: step 1/2.</text>
</comment>
<keyword evidence="2 9" id="KW-0349">Heme</keyword>
<dbReference type="InterPro" id="IPR004981">
    <property type="entry name" value="Trp_2_3_dOase"/>
</dbReference>
<reference evidence="10" key="2">
    <citation type="submission" date="2020-09" db="EMBL/GenBank/DDBJ databases">
        <authorList>
            <person name="Sun Q."/>
            <person name="Kim S."/>
        </authorList>
    </citation>
    <scope>NUCLEOTIDE SEQUENCE</scope>
    <source>
        <strain evidence="10">KCTC 22169</strain>
    </source>
</reference>
<dbReference type="GO" id="GO:0046872">
    <property type="term" value="F:metal ion binding"/>
    <property type="evidence" value="ECO:0007669"/>
    <property type="project" value="UniProtKB-KW"/>
</dbReference>
<comment type="catalytic activity">
    <reaction evidence="8 9">
        <text>L-tryptophan + O2 = N-formyl-L-kynurenine</text>
        <dbReference type="Rhea" id="RHEA:24536"/>
        <dbReference type="ChEBI" id="CHEBI:15379"/>
        <dbReference type="ChEBI" id="CHEBI:57912"/>
        <dbReference type="ChEBI" id="CHEBI:58629"/>
        <dbReference type="EC" id="1.13.11.11"/>
    </reaction>
</comment>
<dbReference type="InterPro" id="IPR037217">
    <property type="entry name" value="Trp/Indoleamine_2_3_dOase-like"/>
</dbReference>
<dbReference type="GO" id="GO:0020037">
    <property type="term" value="F:heme binding"/>
    <property type="evidence" value="ECO:0007669"/>
    <property type="project" value="UniProtKB-UniRule"/>
</dbReference>
<feature type="binding site" evidence="9">
    <location>
        <position position="117"/>
    </location>
    <ligand>
        <name>substrate</name>
    </ligand>
</feature>
<dbReference type="AlphaFoldDB" id="A0A918N6R2"/>
<proteinExistence type="inferred from homology"/>
<feature type="binding site" evidence="9">
    <location>
        <begin position="51"/>
        <end position="55"/>
    </location>
    <ligand>
        <name>substrate</name>
    </ligand>
</feature>
<keyword evidence="7 9" id="KW-0823">Tryptophan catabolism</keyword>
<comment type="similarity">
    <text evidence="9">Belongs to the tryptophan 2,3-dioxygenase family.</text>
</comment>
<keyword evidence="11" id="KW-1185">Reference proteome</keyword>
<evidence type="ECO:0000256" key="5">
    <source>
        <dbReference type="ARBA" id="ARBA00023002"/>
    </source>
</evidence>
<organism evidence="10 11">
    <name type="scientific">Saccharospirillum salsuginis</name>
    <dbReference type="NCBI Taxonomy" id="418750"/>
    <lineage>
        <taxon>Bacteria</taxon>
        <taxon>Pseudomonadati</taxon>
        <taxon>Pseudomonadota</taxon>
        <taxon>Gammaproteobacteria</taxon>
        <taxon>Oceanospirillales</taxon>
        <taxon>Saccharospirillaceae</taxon>
        <taxon>Saccharospirillum</taxon>
    </lineage>
</organism>
<comment type="function">
    <text evidence="9">Heme-dependent dioxygenase that catalyzes the oxidative cleavage of the L-tryptophan (L-Trp) pyrrole ring and converts L-tryptophan to N-formyl-L-kynurenine. Catalyzes the oxidative cleavage of the indole moiety.</text>
</comment>
<dbReference type="SUPFAM" id="SSF140959">
    <property type="entry name" value="Indolic compounds 2,3-dioxygenase-like"/>
    <property type="match status" value="1"/>
</dbReference>
<evidence type="ECO:0000256" key="7">
    <source>
        <dbReference type="ARBA" id="ARBA00023079"/>
    </source>
</evidence>
<evidence type="ECO:0000256" key="8">
    <source>
        <dbReference type="ARBA" id="ARBA00050412"/>
    </source>
</evidence>
<evidence type="ECO:0000256" key="6">
    <source>
        <dbReference type="ARBA" id="ARBA00023004"/>
    </source>
</evidence>
<dbReference type="Proteomes" id="UP000626148">
    <property type="component" value="Unassembled WGS sequence"/>
</dbReference>
<evidence type="ECO:0000256" key="2">
    <source>
        <dbReference type="ARBA" id="ARBA00022617"/>
    </source>
</evidence>
<evidence type="ECO:0000256" key="1">
    <source>
        <dbReference type="ARBA" id="ARBA00011881"/>
    </source>
</evidence>
<name>A0A918N6R2_9GAMM</name>
<dbReference type="EC" id="1.13.11.11" evidence="9"/>
<comment type="cofactor">
    <cofactor evidence="9">
        <name>heme</name>
        <dbReference type="ChEBI" id="CHEBI:30413"/>
    </cofactor>
    <text evidence="9">Binds 1 heme group per subunit.</text>
</comment>
<dbReference type="GO" id="GO:0019442">
    <property type="term" value="P:L-tryptophan catabolic process to acetyl-CoA"/>
    <property type="evidence" value="ECO:0007669"/>
    <property type="project" value="TreeGrafter"/>
</dbReference>
<dbReference type="GO" id="GO:0004833">
    <property type="term" value="F:L-tryptophan 2,3-dioxygenase activity"/>
    <property type="evidence" value="ECO:0007669"/>
    <property type="project" value="UniProtKB-UniRule"/>
</dbReference>
<evidence type="ECO:0000313" key="11">
    <source>
        <dbReference type="Proteomes" id="UP000626148"/>
    </source>
</evidence>
<evidence type="ECO:0000256" key="4">
    <source>
        <dbReference type="ARBA" id="ARBA00022964"/>
    </source>
</evidence>
<evidence type="ECO:0000256" key="9">
    <source>
        <dbReference type="HAMAP-Rule" id="MF_01972"/>
    </source>
</evidence>
<dbReference type="PANTHER" id="PTHR10138:SF0">
    <property type="entry name" value="TRYPTOPHAN 2,3-DIOXYGENASE"/>
    <property type="match status" value="1"/>
</dbReference>
<comment type="subunit">
    <text evidence="1 9">Homotetramer.</text>
</comment>
<evidence type="ECO:0000313" key="10">
    <source>
        <dbReference type="EMBL" id="GGX47481.1"/>
    </source>
</evidence>
<sequence>MSPSRCMFKGVLHWPNDTMTQLTYSDYLKVDELIDLQDPRSEPEEHDELLFIIIHQTYELWFKQLRHELAFLMERLDQDDVPRAFHTLKRVLKIFKTLVSQIDILETMTPLEFESFRSRLDTASGFQSYQFRVVEFMLGHKRPQPMQFQPEGSIGRELLEAAYHSPSLWQVFLRYLQRAGYTVPEDVFEVDVTAPTEPNETVQDSLLRVYENNHQLSELCELLVDLDEGLQEWRYRHVKMVQRTIGTKGGSGGSSGAEYLMKTLFKPVFPDLWDIRARIGVAT</sequence>
<dbReference type="EMBL" id="BMXR01000003">
    <property type="protein sequence ID" value="GGX47481.1"/>
    <property type="molecule type" value="Genomic_DNA"/>
</dbReference>
<dbReference type="GO" id="GO:0019441">
    <property type="term" value="P:L-tryptophan catabolic process to kynurenine"/>
    <property type="evidence" value="ECO:0007669"/>
    <property type="project" value="UniProtKB-UniRule"/>
</dbReference>
<keyword evidence="5 9" id="KW-0560">Oxidoreductase</keyword>
<comment type="caution">
    <text evidence="9">Lacks conserved residue(s) required for the propagation of feature annotation.</text>
</comment>
<accession>A0A918N6R2</accession>
<dbReference type="HAMAP" id="MF_01972">
    <property type="entry name" value="T23O"/>
    <property type="match status" value="1"/>
</dbReference>
<dbReference type="Gene3D" id="1.20.58.480">
    <property type="match status" value="1"/>
</dbReference>
<reference evidence="10" key="1">
    <citation type="journal article" date="2014" name="Int. J. Syst. Evol. Microbiol.">
        <title>Complete genome sequence of Corynebacterium casei LMG S-19264T (=DSM 44701T), isolated from a smear-ripened cheese.</title>
        <authorList>
            <consortium name="US DOE Joint Genome Institute (JGI-PGF)"/>
            <person name="Walter F."/>
            <person name="Albersmeier A."/>
            <person name="Kalinowski J."/>
            <person name="Ruckert C."/>
        </authorList>
    </citation>
    <scope>NUCLEOTIDE SEQUENCE</scope>
    <source>
        <strain evidence="10">KCTC 22169</strain>
    </source>
</reference>
<dbReference type="FunFam" id="1.20.58.480:FF:000001">
    <property type="entry name" value="Tryptophan 2,3-dioxygenase"/>
    <property type="match status" value="1"/>
</dbReference>
<dbReference type="Pfam" id="PF03301">
    <property type="entry name" value="Trp_dioxygenase"/>
    <property type="match status" value="2"/>
</dbReference>
<dbReference type="PANTHER" id="PTHR10138">
    <property type="entry name" value="TRYPTOPHAN 2,3-DIOXYGENASE"/>
    <property type="match status" value="1"/>
</dbReference>
<keyword evidence="4 9" id="KW-0223">Dioxygenase</keyword>
<keyword evidence="3 9" id="KW-0479">Metal-binding</keyword>
<protein>
    <recommendedName>
        <fullName evidence="9">Tryptophan 2,3-dioxygenase</fullName>
        <shortName evidence="9">TDO</shortName>
        <ecNumber evidence="9">1.13.11.11</ecNumber>
    </recommendedName>
    <alternativeName>
        <fullName evidence="9">Tryptamin 2,3-dioxygenase</fullName>
    </alternativeName>
    <alternativeName>
        <fullName evidence="9">Tryptophan oxygenase</fullName>
        <shortName evidence="9">TO</shortName>
        <shortName evidence="9">TRPO</shortName>
    </alternativeName>
    <alternativeName>
        <fullName evidence="9">Tryptophan pyrrolase</fullName>
    </alternativeName>
    <alternativeName>
        <fullName evidence="9">Tryptophanase</fullName>
    </alternativeName>
</protein>
<evidence type="ECO:0000256" key="3">
    <source>
        <dbReference type="ARBA" id="ARBA00022723"/>
    </source>
</evidence>
<comment type="caution">
    <text evidence="10">The sequence shown here is derived from an EMBL/GenBank/DDBJ whole genome shotgun (WGS) entry which is preliminary data.</text>
</comment>
<gene>
    <name evidence="9 10" type="primary">kynA</name>
    <name evidence="10" type="ORF">GCM10007392_12910</name>
</gene>
<feature type="binding site" description="axial binding residue" evidence="9">
    <location>
        <position position="237"/>
    </location>
    <ligand>
        <name>heme</name>
        <dbReference type="ChEBI" id="CHEBI:30413"/>
    </ligand>
    <ligandPart>
        <name>Fe</name>
        <dbReference type="ChEBI" id="CHEBI:18248"/>
    </ligandPart>
</feature>
<keyword evidence="6 9" id="KW-0408">Iron</keyword>